<accession>A0A7J9DG55</accession>
<name>A0A7J9DG55_9ROSI</name>
<proteinExistence type="predicted"/>
<protein>
    <submittedName>
        <fullName evidence="1">Uncharacterized protein</fullName>
    </submittedName>
</protein>
<dbReference type="EMBL" id="JABEZW010000002">
    <property type="protein sequence ID" value="MBA0759740.1"/>
    <property type="molecule type" value="Genomic_DNA"/>
</dbReference>
<gene>
    <name evidence="1" type="ORF">Gotri_022577</name>
</gene>
<organism evidence="1 2">
    <name type="scientific">Gossypium trilobum</name>
    <dbReference type="NCBI Taxonomy" id="34281"/>
    <lineage>
        <taxon>Eukaryota</taxon>
        <taxon>Viridiplantae</taxon>
        <taxon>Streptophyta</taxon>
        <taxon>Embryophyta</taxon>
        <taxon>Tracheophyta</taxon>
        <taxon>Spermatophyta</taxon>
        <taxon>Magnoliopsida</taxon>
        <taxon>eudicotyledons</taxon>
        <taxon>Gunneridae</taxon>
        <taxon>Pentapetalae</taxon>
        <taxon>rosids</taxon>
        <taxon>malvids</taxon>
        <taxon>Malvales</taxon>
        <taxon>Malvaceae</taxon>
        <taxon>Malvoideae</taxon>
        <taxon>Gossypium</taxon>
    </lineage>
</organism>
<dbReference type="PANTHER" id="PTHR34937:SF1">
    <property type="entry name" value="PARAMYOSIN"/>
    <property type="match status" value="1"/>
</dbReference>
<dbReference type="AlphaFoldDB" id="A0A7J9DG55"/>
<dbReference type="Proteomes" id="UP000593568">
    <property type="component" value="Unassembled WGS sequence"/>
</dbReference>
<keyword evidence="2" id="KW-1185">Reference proteome</keyword>
<dbReference type="PANTHER" id="PTHR34937">
    <property type="entry name" value="OS08G0559800 PROTEIN"/>
    <property type="match status" value="1"/>
</dbReference>
<sequence>MMDIAAAEEEITRWKSAAEQEAAAGRAVEQEFLAQVFVVAVLSSHHLEVLPVWNLQFSCRLRFES</sequence>
<evidence type="ECO:0000313" key="2">
    <source>
        <dbReference type="Proteomes" id="UP000593568"/>
    </source>
</evidence>
<reference evidence="1 2" key="1">
    <citation type="journal article" date="2019" name="Genome Biol. Evol.">
        <title>Insights into the evolution of the New World diploid cottons (Gossypium, subgenus Houzingenia) based on genome sequencing.</title>
        <authorList>
            <person name="Grover C.E."/>
            <person name="Arick M.A. 2nd"/>
            <person name="Thrash A."/>
            <person name="Conover J.L."/>
            <person name="Sanders W.S."/>
            <person name="Peterson D.G."/>
            <person name="Frelichowski J.E."/>
            <person name="Scheffler J.A."/>
            <person name="Scheffler B.E."/>
            <person name="Wendel J.F."/>
        </authorList>
    </citation>
    <scope>NUCLEOTIDE SEQUENCE [LARGE SCALE GENOMIC DNA]</scope>
    <source>
        <strain evidence="1">8</strain>
        <tissue evidence="1">Leaf</tissue>
    </source>
</reference>
<comment type="caution">
    <text evidence="1">The sequence shown here is derived from an EMBL/GenBank/DDBJ whole genome shotgun (WGS) entry which is preliminary data.</text>
</comment>
<dbReference type="InterPro" id="IPR040300">
    <property type="entry name" value="At3g49055-like"/>
</dbReference>
<evidence type="ECO:0000313" key="1">
    <source>
        <dbReference type="EMBL" id="MBA0759740.1"/>
    </source>
</evidence>